<dbReference type="STRING" id="1280837.A0A316V3D7"/>
<dbReference type="InParanoid" id="A0A316V3D7"/>
<dbReference type="Proteomes" id="UP000245771">
    <property type="component" value="Unassembled WGS sequence"/>
</dbReference>
<sequence>MAARSEEAKDGVPTRHSDEINTASHRIHAALAPRIAVLSSPDVDEALAPNNFDSFADLLKPFQESIENLTVRTSQLETRQCKTFPLSFDHIDLFGTSHAVSTTSLFTPADIIGQSTDTARNAQSPPKPKRRTPAYSRPEILLDAISARISSKSKALWESRGNEETDQKNSSSHRRKPSVYSQDVALIMDENDLTSEGIDLPLYRDAEIDRITPWFADTRDMVLHARQVSEHETFGHPMAAILVVSASSSDPMNAFANLFEESQPHSNSAFNKRPYVDPLIFRYYVLLHDVSKSGSDLTESVALLENVKKTYGLHCCLLPINSAEGKSSHPKEDISSLWHRVLRNTSSYATSPPQDDTITASPKKRQSLDALSKWYGGSTTEEEKVYASLINDDDVRKIKTFVRDFAAQSLIPFMERCVSLWNDQLAASRRGLTGRLLGAGRKFFGGAASRSSGSSQSSQSFSTLGYYPHTALEAQTRRLADFAFMTHDYKLAASMYDLCRKDFANDKANKYIAGANEMFGLSHLMLMMGTPNALIDVDSYLAAAGSFYLIAPRQKGSSLQLDGLRATLLFYEAYRGLSFYRSAPAALVRTANEGSSEDENDLEVVAAMLLEQAALVNLRQSGKPALRKCALHLIMAAHRYRKCGQKHLSLRCFRASAQIYRMLSQGNLSSLTETGEEGEEKEEENEKLADYIAKNERVQVREWEVINDHMEHEMAQQAFNDGNIAQALAYYVRILQRQSTSFEASSPESTYRHETYLQGFLTCCKYLDGDLTAVLKAHGISPSLNIIDSRSTYIEVNASTQSDDAPWRALEERVLGQSVSKAYKEQNTTAIDETFWVHICVRNPFNVQLAITSLAVDLVDVTTGDAVSDGVVEIKPQDSFTLAPLETRIVSLAAICRSAQKLKLSQVRYCFGEDIELREAVVKAGRRLNDTKEQRTSSEPTYAPNESIAVIVHESKAILEATFVNAASQLGLGEEVEATINFANVGKASLKNAQIHINRPDTLVDPNNVDVTSDQLEKESFEVDNSLQATKPIAIPLIEDTLAAGDTFSWKVILRGSALGFVTLRALIVFEAQSGEKLTAQLQHTIQIDPVVDLSIQALPSRSEKMQYQLRLDASNMMQPDQASEGEPQNIVIDGLSVVGPCWRVDADHAKDTLEPFKSIGQKERRSTELFVTPENAPNDGKDFVSISDLSFTVDQLRSILTGRGLDKSASAPPTKLTSSKVHGNEQLSRFFFLARKEYRLSTLSHDFPSLLVRREGGDKRIDELQQLRQIFTLYEPNEVDIIAHWHISSKSGETRYGQAFVFGLRLGPSIDYLAPLFSNPNASEQGRAARTMYAETEREKAAIWQNLRTSRLHMEDDPILFDFKLPMDQAGKHDFTQSGRKVVNVDFVVQNLSPLSTRKVILKLDNISPPAGNTAAIAAITNATGKAITPIHASYVERLTLSATIAPLSKTTLTGKASIPRAGRAIFAPVLVTNSAVEEGQDDSSQKKPFQRWEYCSQFMNIE</sequence>
<feature type="region of interest" description="Disordered" evidence="1">
    <location>
        <begin position="111"/>
        <end position="136"/>
    </location>
</feature>
<dbReference type="GO" id="GO:1990072">
    <property type="term" value="C:TRAPPIII protein complex"/>
    <property type="evidence" value="ECO:0007669"/>
    <property type="project" value="TreeGrafter"/>
</dbReference>
<organism evidence="2 3">
    <name type="scientific">Meira miltonrushii</name>
    <dbReference type="NCBI Taxonomy" id="1280837"/>
    <lineage>
        <taxon>Eukaryota</taxon>
        <taxon>Fungi</taxon>
        <taxon>Dikarya</taxon>
        <taxon>Basidiomycota</taxon>
        <taxon>Ustilaginomycotina</taxon>
        <taxon>Exobasidiomycetes</taxon>
        <taxon>Exobasidiales</taxon>
        <taxon>Brachybasidiaceae</taxon>
        <taxon>Meira</taxon>
    </lineage>
</organism>
<feature type="compositionally biased region" description="Polar residues" evidence="1">
    <location>
        <begin position="113"/>
        <end position="124"/>
    </location>
</feature>
<feature type="compositionally biased region" description="Basic and acidic residues" evidence="1">
    <location>
        <begin position="156"/>
        <end position="167"/>
    </location>
</feature>
<dbReference type="OrthoDB" id="203724at2759"/>
<dbReference type="PANTHER" id="PTHR12975">
    <property type="entry name" value="TRANSPORT PROTEIN TRAPP"/>
    <property type="match status" value="1"/>
</dbReference>
<reference evidence="2 3" key="1">
    <citation type="journal article" date="2018" name="Mol. Biol. Evol.">
        <title>Broad Genomic Sampling Reveals a Smut Pathogenic Ancestry of the Fungal Clade Ustilaginomycotina.</title>
        <authorList>
            <person name="Kijpornyongpan T."/>
            <person name="Mondo S.J."/>
            <person name="Barry K."/>
            <person name="Sandor L."/>
            <person name="Lee J."/>
            <person name="Lipzen A."/>
            <person name="Pangilinan J."/>
            <person name="LaButti K."/>
            <person name="Hainaut M."/>
            <person name="Henrissat B."/>
            <person name="Grigoriev I.V."/>
            <person name="Spatafora J.W."/>
            <person name="Aime M.C."/>
        </authorList>
    </citation>
    <scope>NUCLEOTIDE SEQUENCE [LARGE SCALE GENOMIC DNA]</scope>
    <source>
        <strain evidence="2 3">MCA 3882</strain>
    </source>
</reference>
<dbReference type="GeneID" id="37021324"/>
<protein>
    <recommendedName>
        <fullName evidence="4">Trafficking protein particle complex subunit 8</fullName>
    </recommendedName>
</protein>
<dbReference type="EMBL" id="KZ819606">
    <property type="protein sequence ID" value="PWN32069.1"/>
    <property type="molecule type" value="Genomic_DNA"/>
</dbReference>
<dbReference type="RefSeq" id="XP_025352371.1">
    <property type="nucleotide sequence ID" value="XM_025499543.1"/>
</dbReference>
<evidence type="ECO:0000313" key="2">
    <source>
        <dbReference type="EMBL" id="PWN32069.1"/>
    </source>
</evidence>
<name>A0A316V3D7_9BASI</name>
<evidence type="ECO:0000256" key="1">
    <source>
        <dbReference type="SAM" id="MobiDB-lite"/>
    </source>
</evidence>
<accession>A0A316V3D7</accession>
<gene>
    <name evidence="2" type="ORF">FA14DRAFT_162337</name>
</gene>
<proteinExistence type="predicted"/>
<evidence type="ECO:0008006" key="4">
    <source>
        <dbReference type="Google" id="ProtNLM"/>
    </source>
</evidence>
<dbReference type="PANTHER" id="PTHR12975:SF6">
    <property type="entry name" value="TRAFFICKING PROTEIN PARTICLE COMPLEX SUBUNIT 8"/>
    <property type="match status" value="1"/>
</dbReference>
<feature type="region of interest" description="Disordered" evidence="1">
    <location>
        <begin position="156"/>
        <end position="177"/>
    </location>
</feature>
<dbReference type="Pfam" id="PF12739">
    <property type="entry name" value="TRAPPC-Trs85"/>
    <property type="match status" value="1"/>
</dbReference>
<dbReference type="InterPro" id="IPR024420">
    <property type="entry name" value="TRAPP_III_complex_Trs85"/>
</dbReference>
<keyword evidence="3" id="KW-1185">Reference proteome</keyword>
<evidence type="ECO:0000313" key="3">
    <source>
        <dbReference type="Proteomes" id="UP000245771"/>
    </source>
</evidence>